<dbReference type="InterPro" id="IPR017226">
    <property type="entry name" value="BHMT-like"/>
</dbReference>
<dbReference type="EMBL" id="UINC01001073">
    <property type="protein sequence ID" value="SUZ69867.1"/>
    <property type="molecule type" value="Genomic_DNA"/>
</dbReference>
<keyword evidence="2" id="KW-0808">Transferase</keyword>
<accession>A0A381PV06</accession>
<evidence type="ECO:0000259" key="3">
    <source>
        <dbReference type="PROSITE" id="PS50970"/>
    </source>
</evidence>
<protein>
    <recommendedName>
        <fullName evidence="3">Hcy-binding domain-containing protein</fullName>
    </recommendedName>
</protein>
<dbReference type="AlphaFoldDB" id="A0A381PV06"/>
<dbReference type="GO" id="GO:0008270">
    <property type="term" value="F:zinc ion binding"/>
    <property type="evidence" value="ECO:0007669"/>
    <property type="project" value="InterPro"/>
</dbReference>
<dbReference type="GO" id="GO:0008168">
    <property type="term" value="F:methyltransferase activity"/>
    <property type="evidence" value="ECO:0007669"/>
    <property type="project" value="UniProtKB-KW"/>
</dbReference>
<keyword evidence="1" id="KW-0489">Methyltransferase</keyword>
<sequence>MGTEIRRRGCNVPSHLNSIWSAQALMDNPEVVRQIHTDYINAGADIIITNNYAVTHNLLKRKNIEEKLNELTLISINLANEARNLTGKRIKIAASLPPLDTSYRADLVEDFKSIVKKYTEIVDLVKDKVDLVIIETMSSIAEAKGTLEACKNIDIPTWLGFTLHGNRLNTLPSGENIKDAIKFAEKYDPDAYLINCCAANIVTEALKVIPQVTKKPYGGYANAEVVISFSDKQGEIVNSEFEQENNGKIINADHYAQIANQWINDGATIIGGCCHTSPEHIQKLYRLINEKV</sequence>
<reference evidence="4" key="1">
    <citation type="submission" date="2018-05" db="EMBL/GenBank/DDBJ databases">
        <authorList>
            <person name="Lanie J.A."/>
            <person name="Ng W.-L."/>
            <person name="Kazmierczak K.M."/>
            <person name="Andrzejewski T.M."/>
            <person name="Davidsen T.M."/>
            <person name="Wayne K.J."/>
            <person name="Tettelin H."/>
            <person name="Glass J.I."/>
            <person name="Rusch D."/>
            <person name="Podicherti R."/>
            <person name="Tsui H.-C.T."/>
            <person name="Winkler M.E."/>
        </authorList>
    </citation>
    <scope>NUCLEOTIDE SEQUENCE</scope>
</reference>
<feature type="domain" description="Hcy-binding" evidence="3">
    <location>
        <begin position="1"/>
        <end position="288"/>
    </location>
</feature>
<dbReference type="InterPro" id="IPR003726">
    <property type="entry name" value="HCY_dom"/>
</dbReference>
<dbReference type="PANTHER" id="PTHR11103">
    <property type="entry name" value="SLR1189 PROTEIN"/>
    <property type="match status" value="1"/>
</dbReference>
<dbReference type="GO" id="GO:0009086">
    <property type="term" value="P:methionine biosynthetic process"/>
    <property type="evidence" value="ECO:0007669"/>
    <property type="project" value="InterPro"/>
</dbReference>
<dbReference type="PANTHER" id="PTHR11103:SF18">
    <property type="entry name" value="SLR1189 PROTEIN"/>
    <property type="match status" value="1"/>
</dbReference>
<organism evidence="4">
    <name type="scientific">marine metagenome</name>
    <dbReference type="NCBI Taxonomy" id="408172"/>
    <lineage>
        <taxon>unclassified sequences</taxon>
        <taxon>metagenomes</taxon>
        <taxon>ecological metagenomes</taxon>
    </lineage>
</organism>
<evidence type="ECO:0000256" key="2">
    <source>
        <dbReference type="ARBA" id="ARBA00022679"/>
    </source>
</evidence>
<dbReference type="GO" id="GO:0032259">
    <property type="term" value="P:methylation"/>
    <property type="evidence" value="ECO:0007669"/>
    <property type="project" value="UniProtKB-KW"/>
</dbReference>
<dbReference type="PROSITE" id="PS50970">
    <property type="entry name" value="HCY"/>
    <property type="match status" value="1"/>
</dbReference>
<dbReference type="PIRSF" id="PIRSF037505">
    <property type="entry name" value="Betaine_HMT"/>
    <property type="match status" value="1"/>
</dbReference>
<evidence type="ECO:0000256" key="1">
    <source>
        <dbReference type="ARBA" id="ARBA00022603"/>
    </source>
</evidence>
<proteinExistence type="predicted"/>
<dbReference type="Pfam" id="PF02574">
    <property type="entry name" value="S-methyl_trans"/>
    <property type="match status" value="1"/>
</dbReference>
<dbReference type="Gene3D" id="3.20.20.330">
    <property type="entry name" value="Homocysteine-binding-like domain"/>
    <property type="match status" value="1"/>
</dbReference>
<dbReference type="InterPro" id="IPR036589">
    <property type="entry name" value="HCY_dom_sf"/>
</dbReference>
<dbReference type="SUPFAM" id="SSF82282">
    <property type="entry name" value="Homocysteine S-methyltransferase"/>
    <property type="match status" value="1"/>
</dbReference>
<gene>
    <name evidence="4" type="ORF">METZ01_LOCUS22721</name>
</gene>
<evidence type="ECO:0000313" key="4">
    <source>
        <dbReference type="EMBL" id="SUZ69867.1"/>
    </source>
</evidence>
<name>A0A381PV06_9ZZZZ</name>